<comment type="similarity">
    <text evidence="2">Belongs to the CALHM family.</text>
</comment>
<evidence type="ECO:0000313" key="11">
    <source>
        <dbReference type="EMBL" id="CAK8695823.1"/>
    </source>
</evidence>
<protein>
    <submittedName>
        <fullName evidence="11">Uncharacterized protein</fullName>
    </submittedName>
</protein>
<sequence>MGNIGTGIRAIAFKNINEVARNVLVLASTIGVNQVIKLIAFKCPCISKSELDAGHTNYWYGMAYFFAPAVVLFLIGIILHLDTWKWLTGCCRRLHHSVNFSRKDHSIAACLSMSKVMGVALLLSSAWVSVSLLDGDFMACALTPLPYNFSTLQSCDDISSLKTTDDYNYNKRRFQIIGWVFLPSLCFVVTLAYMLIRCFSPRSYYHAMYHRQYRKMEEEAIKLEINGNERTKNLLRKAAKEIVQCNTTTREWDNVLDLLLLDYDVGVKRLDDIPSHKTTQQTDIGKDGNQDIDKDSKVEDQQMKSDHQQDSTKEETSGKLSDPPPYKKICINSHEIDGKEKEKIESVSAEF</sequence>
<evidence type="ECO:0000256" key="8">
    <source>
        <dbReference type="ARBA" id="ARBA00023303"/>
    </source>
</evidence>
<proteinExistence type="inferred from homology"/>
<keyword evidence="7 10" id="KW-0472">Membrane</keyword>
<dbReference type="Proteomes" id="UP001642483">
    <property type="component" value="Unassembled WGS sequence"/>
</dbReference>
<evidence type="ECO:0000256" key="9">
    <source>
        <dbReference type="SAM" id="MobiDB-lite"/>
    </source>
</evidence>
<feature type="compositionally biased region" description="Basic and acidic residues" evidence="9">
    <location>
        <begin position="334"/>
        <end position="345"/>
    </location>
</feature>
<feature type="compositionally biased region" description="Basic and acidic residues" evidence="9">
    <location>
        <begin position="284"/>
        <end position="317"/>
    </location>
</feature>
<comment type="subcellular location">
    <subcellularLocation>
        <location evidence="1">Membrane</location>
        <topology evidence="1">Multi-pass membrane protein</topology>
    </subcellularLocation>
</comment>
<gene>
    <name evidence="11" type="ORF">CVLEPA_LOCUS29043</name>
</gene>
<keyword evidence="6" id="KW-0406">Ion transport</keyword>
<evidence type="ECO:0000256" key="10">
    <source>
        <dbReference type="SAM" id="Phobius"/>
    </source>
</evidence>
<dbReference type="EMBL" id="CAWYQH010000152">
    <property type="protein sequence ID" value="CAK8695823.1"/>
    <property type="molecule type" value="Genomic_DNA"/>
</dbReference>
<keyword evidence="12" id="KW-1185">Reference proteome</keyword>
<evidence type="ECO:0000256" key="6">
    <source>
        <dbReference type="ARBA" id="ARBA00023065"/>
    </source>
</evidence>
<feature type="transmembrane region" description="Helical" evidence="10">
    <location>
        <begin position="58"/>
        <end position="84"/>
    </location>
</feature>
<keyword evidence="8" id="KW-0407">Ion channel</keyword>
<evidence type="ECO:0000256" key="4">
    <source>
        <dbReference type="ARBA" id="ARBA00022692"/>
    </source>
</evidence>
<evidence type="ECO:0000256" key="7">
    <source>
        <dbReference type="ARBA" id="ARBA00023136"/>
    </source>
</evidence>
<accession>A0ABP0GXK6</accession>
<feature type="transmembrane region" description="Helical" evidence="10">
    <location>
        <begin position="105"/>
        <end position="128"/>
    </location>
</feature>
<organism evidence="11 12">
    <name type="scientific">Clavelina lepadiformis</name>
    <name type="common">Light-bulb sea squirt</name>
    <name type="synonym">Ascidia lepadiformis</name>
    <dbReference type="NCBI Taxonomy" id="159417"/>
    <lineage>
        <taxon>Eukaryota</taxon>
        <taxon>Metazoa</taxon>
        <taxon>Chordata</taxon>
        <taxon>Tunicata</taxon>
        <taxon>Ascidiacea</taxon>
        <taxon>Aplousobranchia</taxon>
        <taxon>Clavelinidae</taxon>
        <taxon>Clavelina</taxon>
    </lineage>
</organism>
<evidence type="ECO:0000256" key="5">
    <source>
        <dbReference type="ARBA" id="ARBA00022989"/>
    </source>
</evidence>
<keyword evidence="4 10" id="KW-0812">Transmembrane</keyword>
<dbReference type="Pfam" id="PF14798">
    <property type="entry name" value="Ca_hom_mod"/>
    <property type="match status" value="1"/>
</dbReference>
<comment type="caution">
    <text evidence="11">The sequence shown here is derived from an EMBL/GenBank/DDBJ whole genome shotgun (WGS) entry which is preliminary data.</text>
</comment>
<dbReference type="InterPro" id="IPR029569">
    <property type="entry name" value="CALHM"/>
</dbReference>
<keyword evidence="5 10" id="KW-1133">Transmembrane helix</keyword>
<feature type="transmembrane region" description="Helical" evidence="10">
    <location>
        <begin position="176"/>
        <end position="196"/>
    </location>
</feature>
<evidence type="ECO:0000256" key="2">
    <source>
        <dbReference type="ARBA" id="ARBA00008497"/>
    </source>
</evidence>
<dbReference type="PANTHER" id="PTHR32261">
    <property type="entry name" value="CALCIUM HOMEOSTASIS MODULATOR PROTEIN"/>
    <property type="match status" value="1"/>
</dbReference>
<evidence type="ECO:0000256" key="1">
    <source>
        <dbReference type="ARBA" id="ARBA00004141"/>
    </source>
</evidence>
<evidence type="ECO:0000256" key="3">
    <source>
        <dbReference type="ARBA" id="ARBA00022448"/>
    </source>
</evidence>
<dbReference type="PANTHER" id="PTHR32261:SF1">
    <property type="entry name" value="CALCIUM HOMEOSTASIS MODULATOR PROTEIN"/>
    <property type="match status" value="1"/>
</dbReference>
<evidence type="ECO:0000313" key="12">
    <source>
        <dbReference type="Proteomes" id="UP001642483"/>
    </source>
</evidence>
<reference evidence="11 12" key="1">
    <citation type="submission" date="2024-02" db="EMBL/GenBank/DDBJ databases">
        <authorList>
            <person name="Daric V."/>
            <person name="Darras S."/>
        </authorList>
    </citation>
    <scope>NUCLEOTIDE SEQUENCE [LARGE SCALE GENOMIC DNA]</scope>
</reference>
<keyword evidence="3" id="KW-0813">Transport</keyword>
<feature type="region of interest" description="Disordered" evidence="9">
    <location>
        <begin position="276"/>
        <end position="351"/>
    </location>
</feature>
<name>A0ABP0GXK6_CLALP</name>